<dbReference type="Proteomes" id="UP000609651">
    <property type="component" value="Unassembled WGS sequence"/>
</dbReference>
<organism evidence="2 3">
    <name type="scientific">Alienimonas chondri</name>
    <dbReference type="NCBI Taxonomy" id="2681879"/>
    <lineage>
        <taxon>Bacteria</taxon>
        <taxon>Pseudomonadati</taxon>
        <taxon>Planctomycetota</taxon>
        <taxon>Planctomycetia</taxon>
        <taxon>Planctomycetales</taxon>
        <taxon>Planctomycetaceae</taxon>
        <taxon>Alienimonas</taxon>
    </lineage>
</organism>
<accession>A0ABX1V812</accession>
<dbReference type="CDD" id="cd05269">
    <property type="entry name" value="TMR_SDR_a"/>
    <property type="match status" value="1"/>
</dbReference>
<comment type="caution">
    <text evidence="2">The sequence shown here is derived from an EMBL/GenBank/DDBJ whole genome shotgun (WGS) entry which is preliminary data.</text>
</comment>
<dbReference type="Pfam" id="PF05368">
    <property type="entry name" value="NmrA"/>
    <property type="match status" value="1"/>
</dbReference>
<name>A0ABX1V812_9PLAN</name>
<dbReference type="SUPFAM" id="SSF51735">
    <property type="entry name" value="NAD(P)-binding Rossmann-fold domains"/>
    <property type="match status" value="1"/>
</dbReference>
<dbReference type="Gene3D" id="3.40.50.720">
    <property type="entry name" value="NAD(P)-binding Rossmann-like Domain"/>
    <property type="match status" value="1"/>
</dbReference>
<dbReference type="EC" id="1.6.5.2" evidence="2"/>
<dbReference type="RefSeq" id="WP_171183123.1">
    <property type="nucleotide sequence ID" value="NZ_WTPX01000006.1"/>
</dbReference>
<dbReference type="InterPro" id="IPR052718">
    <property type="entry name" value="NmrA-type_oxidoreductase"/>
</dbReference>
<proteinExistence type="predicted"/>
<dbReference type="InterPro" id="IPR008030">
    <property type="entry name" value="NmrA-like"/>
</dbReference>
<evidence type="ECO:0000313" key="2">
    <source>
        <dbReference type="EMBL" id="NNJ24312.1"/>
    </source>
</evidence>
<dbReference type="InterPro" id="IPR036291">
    <property type="entry name" value="NAD(P)-bd_dom_sf"/>
</dbReference>
<gene>
    <name evidence="2" type="primary">qorB</name>
    <name evidence="2" type="ORF">LzC2_03680</name>
</gene>
<dbReference type="PANTHER" id="PTHR47129:SF1">
    <property type="entry name" value="NMRA-LIKE DOMAIN-CONTAINING PROTEIN"/>
    <property type="match status" value="1"/>
</dbReference>
<evidence type="ECO:0000313" key="3">
    <source>
        <dbReference type="Proteomes" id="UP000609651"/>
    </source>
</evidence>
<dbReference type="PANTHER" id="PTHR47129">
    <property type="entry name" value="QUINONE OXIDOREDUCTASE 2"/>
    <property type="match status" value="1"/>
</dbReference>
<sequence length="284" mass="30925">MTVFVTGATGALGGKIVDRLAGGDATVIAGARNPDRANALREKVAEVRRCDYDDPASMRTAFEGVDVLMLIPSLAAVEPRIRQHADTLTAAKEAGVSRVAFASFMAAEPDSRFHVAPFLLYAESKLRLSGLDWTIARDGMYLDPVADWIPDLIRVGKLPYPVRHGRVSYIGRDDLARAFAALCTGDGHSERLYKLTGPRAVSMQELAAAVSRHTGEEITYERVSEERFIEICKAGEEPEELINVLLSMYRAVEHGEFEEATDHVKQLTGEPAASLEEFFAGSGG</sequence>
<dbReference type="EMBL" id="WTPX01000006">
    <property type="protein sequence ID" value="NNJ24312.1"/>
    <property type="molecule type" value="Genomic_DNA"/>
</dbReference>
<keyword evidence="2" id="KW-0560">Oxidoreductase</keyword>
<keyword evidence="3" id="KW-1185">Reference proteome</keyword>
<feature type="domain" description="NmrA-like" evidence="1">
    <location>
        <begin position="2"/>
        <end position="259"/>
    </location>
</feature>
<protein>
    <submittedName>
        <fullName evidence="2">Quinone oxidoreductase 2</fullName>
        <ecNumber evidence="2">1.6.5.2</ecNumber>
    </submittedName>
</protein>
<evidence type="ECO:0000259" key="1">
    <source>
        <dbReference type="Pfam" id="PF05368"/>
    </source>
</evidence>
<reference evidence="2 3" key="1">
    <citation type="journal article" date="2020" name="Syst. Appl. Microbiol.">
        <title>Alienimonas chondri sp. nov., a novel planctomycete isolated from the biofilm of the red alga Chondrus crispus.</title>
        <authorList>
            <person name="Vitorino I."/>
            <person name="Albuquerque L."/>
            <person name="Wiegand S."/>
            <person name="Kallscheuer N."/>
            <person name="da Costa M.S."/>
            <person name="Lobo-da-Cunha A."/>
            <person name="Jogler C."/>
            <person name="Lage O.M."/>
        </authorList>
    </citation>
    <scope>NUCLEOTIDE SEQUENCE [LARGE SCALE GENOMIC DNA]</scope>
    <source>
        <strain evidence="2 3">LzC2</strain>
    </source>
</reference>
<dbReference type="GO" id="GO:0003955">
    <property type="term" value="F:NAD(P)H dehydrogenase (quinone) activity"/>
    <property type="evidence" value="ECO:0007669"/>
    <property type="project" value="UniProtKB-EC"/>
</dbReference>
<dbReference type="Gene3D" id="3.90.25.10">
    <property type="entry name" value="UDP-galactose 4-epimerase, domain 1"/>
    <property type="match status" value="1"/>
</dbReference>